<dbReference type="AlphaFoldDB" id="A0A9P7UZY3"/>
<feature type="compositionally biased region" description="Basic residues" evidence="1">
    <location>
        <begin position="144"/>
        <end position="156"/>
    </location>
</feature>
<protein>
    <submittedName>
        <fullName evidence="2">Uncharacterized protein</fullName>
    </submittedName>
</protein>
<evidence type="ECO:0000313" key="2">
    <source>
        <dbReference type="EMBL" id="KAG7097795.1"/>
    </source>
</evidence>
<feature type="compositionally biased region" description="Acidic residues" evidence="1">
    <location>
        <begin position="32"/>
        <end position="44"/>
    </location>
</feature>
<dbReference type="KEGG" id="more:E1B28_005114"/>
<reference evidence="2" key="1">
    <citation type="journal article" date="2021" name="Genome Biol. Evol.">
        <title>The assembled and annotated genome of the fairy-ring fungus Marasmius oreades.</title>
        <authorList>
            <person name="Hiltunen M."/>
            <person name="Ament-Velasquez S.L."/>
            <person name="Johannesson H."/>
        </authorList>
    </citation>
    <scope>NUCLEOTIDE SEQUENCE</scope>
    <source>
        <strain evidence="2">03SP1</strain>
    </source>
</reference>
<comment type="caution">
    <text evidence="2">The sequence shown here is derived from an EMBL/GenBank/DDBJ whole genome shotgun (WGS) entry which is preliminary data.</text>
</comment>
<organism evidence="2 3">
    <name type="scientific">Marasmius oreades</name>
    <name type="common">fairy-ring Marasmius</name>
    <dbReference type="NCBI Taxonomy" id="181124"/>
    <lineage>
        <taxon>Eukaryota</taxon>
        <taxon>Fungi</taxon>
        <taxon>Dikarya</taxon>
        <taxon>Basidiomycota</taxon>
        <taxon>Agaricomycotina</taxon>
        <taxon>Agaricomycetes</taxon>
        <taxon>Agaricomycetidae</taxon>
        <taxon>Agaricales</taxon>
        <taxon>Marasmiineae</taxon>
        <taxon>Marasmiaceae</taxon>
        <taxon>Marasmius</taxon>
    </lineage>
</organism>
<dbReference type="EMBL" id="CM032182">
    <property type="protein sequence ID" value="KAG7097795.1"/>
    <property type="molecule type" value="Genomic_DNA"/>
</dbReference>
<dbReference type="Proteomes" id="UP001049176">
    <property type="component" value="Chromosome 2"/>
</dbReference>
<proteinExistence type="predicted"/>
<accession>A0A9P7UZY3</accession>
<keyword evidence="3" id="KW-1185">Reference proteome</keyword>
<dbReference type="GeneID" id="66074190"/>
<feature type="compositionally biased region" description="Basic and acidic residues" evidence="1">
    <location>
        <begin position="160"/>
        <end position="188"/>
    </location>
</feature>
<dbReference type="RefSeq" id="XP_043014265.1">
    <property type="nucleotide sequence ID" value="XM_043149658.1"/>
</dbReference>
<evidence type="ECO:0000313" key="3">
    <source>
        <dbReference type="Proteomes" id="UP001049176"/>
    </source>
</evidence>
<gene>
    <name evidence="2" type="ORF">E1B28_005114</name>
</gene>
<evidence type="ECO:0000256" key="1">
    <source>
        <dbReference type="SAM" id="MobiDB-lite"/>
    </source>
</evidence>
<feature type="region of interest" description="Disordered" evidence="1">
    <location>
        <begin position="32"/>
        <end position="51"/>
    </location>
</feature>
<name>A0A9P7UZY3_9AGAR</name>
<sequence length="188" mass="21186">MAAQTEDIPDPLPVLAYQFDEFDLENELREEDELRMEREEDGFDLGELAPLEGSECPDILLLKEEEDLGEVENEHKSSKADKRANASSSNPLPLDAPEVDSAYASASFPARQPADEAQKCNSSSKRRRKRKKSGADDQGTDGPKRKRGKNSLKKKWAGLDQRKKDKRKEDAARRAYDRSLRPNALKEA</sequence>
<feature type="region of interest" description="Disordered" evidence="1">
    <location>
        <begin position="63"/>
        <end position="188"/>
    </location>
</feature>
<feature type="compositionally biased region" description="Basic and acidic residues" evidence="1">
    <location>
        <begin position="72"/>
        <end position="84"/>
    </location>
</feature>